<evidence type="ECO:0000313" key="6">
    <source>
        <dbReference type="EMBL" id="KAG6639939.1"/>
    </source>
</evidence>
<accession>A0A8T1P7J8</accession>
<comment type="caution">
    <text evidence="6">The sequence shown here is derived from an EMBL/GenBank/DDBJ whole genome shotgun (WGS) entry which is preliminary data.</text>
</comment>
<proteinExistence type="inferred from homology"/>
<dbReference type="GO" id="GO:0005516">
    <property type="term" value="F:calmodulin binding"/>
    <property type="evidence" value="ECO:0007669"/>
    <property type="project" value="UniProtKB-KW"/>
</dbReference>
<evidence type="ECO:0000256" key="2">
    <source>
        <dbReference type="ARBA" id="ARBA00024341"/>
    </source>
</evidence>
<keyword evidence="7" id="KW-1185">Reference proteome</keyword>
<evidence type="ECO:0000256" key="4">
    <source>
        <dbReference type="SAM" id="MobiDB-lite"/>
    </source>
</evidence>
<dbReference type="PROSITE" id="PS50096">
    <property type="entry name" value="IQ"/>
    <property type="match status" value="1"/>
</dbReference>
<comment type="subunit">
    <text evidence="3">Binds to multiple calmodulin (CaM) in the presence of Ca(2+) and CaM-like proteins.</text>
</comment>
<feature type="compositionally biased region" description="Polar residues" evidence="4">
    <location>
        <begin position="105"/>
        <end position="114"/>
    </location>
</feature>
<dbReference type="SMART" id="SM00015">
    <property type="entry name" value="IQ"/>
    <property type="match status" value="1"/>
</dbReference>
<comment type="similarity">
    <text evidence="2">Belongs to the IQD family.</text>
</comment>
<evidence type="ECO:0000256" key="3">
    <source>
        <dbReference type="ARBA" id="ARBA00024378"/>
    </source>
</evidence>
<name>A0A8T1P7J8_CARIL</name>
<evidence type="ECO:0000256" key="1">
    <source>
        <dbReference type="ARBA" id="ARBA00022860"/>
    </source>
</evidence>
<organism evidence="6 7">
    <name type="scientific">Carya illinoinensis</name>
    <name type="common">Pecan</name>
    <dbReference type="NCBI Taxonomy" id="32201"/>
    <lineage>
        <taxon>Eukaryota</taxon>
        <taxon>Viridiplantae</taxon>
        <taxon>Streptophyta</taxon>
        <taxon>Embryophyta</taxon>
        <taxon>Tracheophyta</taxon>
        <taxon>Spermatophyta</taxon>
        <taxon>Magnoliopsida</taxon>
        <taxon>eudicotyledons</taxon>
        <taxon>Gunneridae</taxon>
        <taxon>Pentapetalae</taxon>
        <taxon>rosids</taxon>
        <taxon>fabids</taxon>
        <taxon>Fagales</taxon>
        <taxon>Juglandaceae</taxon>
        <taxon>Carya</taxon>
    </lineage>
</organism>
<reference evidence="6" key="1">
    <citation type="submission" date="2020-12" db="EMBL/GenBank/DDBJ databases">
        <title>WGS assembly of Carya illinoinensis cv. Pawnee.</title>
        <authorList>
            <person name="Platts A."/>
            <person name="Shu S."/>
            <person name="Wright S."/>
            <person name="Barry K."/>
            <person name="Edger P."/>
            <person name="Pires J.C."/>
            <person name="Schmutz J."/>
        </authorList>
    </citation>
    <scope>NUCLEOTIDE SEQUENCE</scope>
    <source>
        <tissue evidence="6">Leaf</tissue>
    </source>
</reference>
<protein>
    <recommendedName>
        <fullName evidence="5">DUF4005 domain-containing protein</fullName>
    </recommendedName>
</protein>
<dbReference type="AlphaFoldDB" id="A0A8T1P7J8"/>
<dbReference type="CDD" id="cd23767">
    <property type="entry name" value="IQCD"/>
    <property type="match status" value="1"/>
</dbReference>
<feature type="region of interest" description="Disordered" evidence="4">
    <location>
        <begin position="386"/>
        <end position="437"/>
    </location>
</feature>
<feature type="compositionally biased region" description="Polar residues" evidence="4">
    <location>
        <begin position="526"/>
        <end position="537"/>
    </location>
</feature>
<feature type="domain" description="DUF4005" evidence="5">
    <location>
        <begin position="450"/>
        <end position="517"/>
    </location>
</feature>
<dbReference type="EMBL" id="CM031818">
    <property type="protein sequence ID" value="KAG6639939.1"/>
    <property type="molecule type" value="Genomic_DNA"/>
</dbReference>
<feature type="compositionally biased region" description="Polar residues" evidence="4">
    <location>
        <begin position="386"/>
        <end position="400"/>
    </location>
</feature>
<dbReference type="InterPro" id="IPR000048">
    <property type="entry name" value="IQ_motif_EF-hand-BS"/>
</dbReference>
<gene>
    <name evidence="6" type="ORF">CIPAW_10G137100</name>
</gene>
<evidence type="ECO:0000259" key="5">
    <source>
        <dbReference type="Pfam" id="PF13178"/>
    </source>
</evidence>
<feature type="region of interest" description="Disordered" evidence="4">
    <location>
        <begin position="469"/>
        <end position="537"/>
    </location>
</feature>
<feature type="compositionally biased region" description="Basic and acidic residues" evidence="4">
    <location>
        <begin position="82"/>
        <end position="91"/>
    </location>
</feature>
<dbReference type="PANTHER" id="PTHR32295:SF175">
    <property type="entry name" value="PROTEIN IQ-DOMAIN 2"/>
    <property type="match status" value="1"/>
</dbReference>
<dbReference type="Pfam" id="PF13178">
    <property type="entry name" value="DUF4005"/>
    <property type="match status" value="1"/>
</dbReference>
<dbReference type="PANTHER" id="PTHR32295">
    <property type="entry name" value="IQ-DOMAIN 5-RELATED"/>
    <property type="match status" value="1"/>
</dbReference>
<sequence length="537" mass="59199">MVNLLALQSSFAELRGVGVGVGSSKICFLVRGKGKEIRERSLGDSQQAIPSPRNRRITLRNDKEMARKGNWFSSVKKALSPESKEKTDQKSSKAKKKWFGKQKQLDSNSASSGIATVPPLAQPEEVKLTNGDNEQGQHAYSVAVATAEAAVAAAQAAAEVVRLATVTQFGGKLREEVAVIRIQTAFRGYMARRALRALRGLVRLKSMVEGPVVKRQAAKTLRCMQTLARVQSQIRSRRIRMSEENQALQKQLLHKRANELESLQIGEEWDDSLQSKERIEANLLSKYEAAMRRERALAYAFSHQKVWKNGSRSVNPMFMDPTNPTWGWSWLERWMAARPWESRSTKEKELYYDHSSVKSASHSIVGGEICKSFACYQLNYDNHSPTASQKTGHHSFQSPSTPRPASSKVAKKVKPASPGGGGGYAPDDDSKSMVSLQSGQFRRHSIAGSSVRDDESLASSLAVPSYMVPTKSARAKTRLQSPLVAEKNGTPEKGSFGPAKKRLSFPPSPARPRRHSGPPKIDVSLNVENNMSNEVGS</sequence>
<dbReference type="Pfam" id="PF00612">
    <property type="entry name" value="IQ"/>
    <property type="match status" value="1"/>
</dbReference>
<dbReference type="Proteomes" id="UP000811609">
    <property type="component" value="Chromosome 10"/>
</dbReference>
<keyword evidence="1" id="KW-0112">Calmodulin-binding</keyword>
<evidence type="ECO:0000313" key="7">
    <source>
        <dbReference type="Proteomes" id="UP000811609"/>
    </source>
</evidence>
<dbReference type="InterPro" id="IPR025064">
    <property type="entry name" value="DUF4005"/>
</dbReference>
<feature type="region of interest" description="Disordered" evidence="4">
    <location>
        <begin position="76"/>
        <end position="116"/>
    </location>
</feature>